<dbReference type="FunCoup" id="G0QU54">
    <property type="interactions" value="93"/>
</dbReference>
<keyword evidence="3 5" id="KW-0786">Thiamine pyrophosphate</keyword>
<dbReference type="FunFam" id="3.40.50.970:FF:000013">
    <property type="entry name" value="Pyruvate dehydrogenase E1 component subunit alpha"/>
    <property type="match status" value="1"/>
</dbReference>
<dbReference type="EMBL" id="GL983901">
    <property type="protein sequence ID" value="EGR31250.1"/>
    <property type="molecule type" value="Genomic_DNA"/>
</dbReference>
<dbReference type="InterPro" id="IPR001017">
    <property type="entry name" value="DH_E1"/>
</dbReference>
<dbReference type="AlphaFoldDB" id="G0QU54"/>
<dbReference type="GO" id="GO:0006086">
    <property type="term" value="P:pyruvate decarboxylation to acetyl-CoA"/>
    <property type="evidence" value="ECO:0007669"/>
    <property type="project" value="InterPro"/>
</dbReference>
<name>G0QU54_ICHMU</name>
<accession>G0QU54</accession>
<evidence type="ECO:0000313" key="8">
    <source>
        <dbReference type="Proteomes" id="UP000008983"/>
    </source>
</evidence>
<gene>
    <name evidence="7" type="ORF">IMG5_115100</name>
</gene>
<proteinExistence type="predicted"/>
<protein>
    <recommendedName>
        <fullName evidence="5">Pyruvate dehydrogenase E1 component subunit alpha</fullName>
        <ecNumber evidence="5">1.2.4.1</ecNumber>
    </recommendedName>
</protein>
<comment type="cofactor">
    <cofactor evidence="1 5">
        <name>thiamine diphosphate</name>
        <dbReference type="ChEBI" id="CHEBI:58937"/>
    </cofactor>
</comment>
<dbReference type="RefSeq" id="XP_004034736.1">
    <property type="nucleotide sequence ID" value="XM_004034688.1"/>
</dbReference>
<dbReference type="Gene3D" id="3.40.50.970">
    <property type="match status" value="1"/>
</dbReference>
<keyword evidence="4 5" id="KW-0670">Pyruvate</keyword>
<dbReference type="InterPro" id="IPR029061">
    <property type="entry name" value="THDP-binding"/>
</dbReference>
<comment type="catalytic activity">
    <reaction evidence="5">
        <text>N(6)-[(R)-lipoyl]-L-lysyl-[protein] + pyruvate + H(+) = N(6)-[(R)-S(8)-acetyldihydrolipoyl]-L-lysyl-[protein] + CO2</text>
        <dbReference type="Rhea" id="RHEA:19189"/>
        <dbReference type="Rhea" id="RHEA-COMP:10474"/>
        <dbReference type="Rhea" id="RHEA-COMP:10478"/>
        <dbReference type="ChEBI" id="CHEBI:15361"/>
        <dbReference type="ChEBI" id="CHEBI:15378"/>
        <dbReference type="ChEBI" id="CHEBI:16526"/>
        <dbReference type="ChEBI" id="CHEBI:83099"/>
        <dbReference type="ChEBI" id="CHEBI:83111"/>
        <dbReference type="EC" id="1.2.4.1"/>
    </reaction>
</comment>
<feature type="domain" description="Dehydrogenase E1 component" evidence="6">
    <location>
        <begin position="59"/>
        <end position="352"/>
    </location>
</feature>
<dbReference type="eggNOG" id="KOG0225">
    <property type="taxonomic scope" value="Eukaryota"/>
</dbReference>
<evidence type="ECO:0000313" key="7">
    <source>
        <dbReference type="EMBL" id="EGR31250.1"/>
    </source>
</evidence>
<comment type="function">
    <text evidence="5">The pyruvate dehydrogenase complex catalyzes the overall conversion of pyruvate to acetyl-CoA and CO(2).</text>
</comment>
<reference evidence="7 8" key="1">
    <citation type="submission" date="2011-07" db="EMBL/GenBank/DDBJ databases">
        <authorList>
            <person name="Coyne R."/>
            <person name="Brami D."/>
            <person name="Johnson J."/>
            <person name="Hostetler J."/>
            <person name="Hannick L."/>
            <person name="Clark T."/>
            <person name="Cassidy-Hanley D."/>
            <person name="Inman J."/>
        </authorList>
    </citation>
    <scope>NUCLEOTIDE SEQUENCE [LARGE SCALE GENOMIC DNA]</scope>
    <source>
        <strain evidence="7 8">G5</strain>
    </source>
</reference>
<dbReference type="Proteomes" id="UP000008983">
    <property type="component" value="Unassembled WGS sequence"/>
</dbReference>
<dbReference type="InterPro" id="IPR017597">
    <property type="entry name" value="Pyrv_DH_E1_asu_subgrp-y"/>
</dbReference>
<dbReference type="EC" id="1.2.4.1" evidence="5"/>
<sequence>MISKVFPHFQQKYLYGLIQKHFSSIKIAIPPYDLYRLDKPSLPTHSEVSKDELLKLYKDMQSIRKIEIACDKLYKEREIRGFCHLYDGQEAIITGIEAACNFDDPLITAYRCHAHAYTRGDTPHQIIAELMAKKTGSTGGKGGSMHFYRKKTNFYGGHGIVGAQVPMGAGLAFALKYQGMKNVAITMYGDGAANQGQLFEAANMAALWKLPCLFVCENNLYAMGTCVSKGSHNTDFYTRGDKIPGIRINGNSYFHVKEGFKWAKQYAIEHGPLFIECKTYRYHGHSMSDSGNTYRTLDEVKEQRQKHDCILLIKNTILEHKLATEEELENIDEQVKEVIDSSIAQAKKDQYPDEHELQTDVYINNDNYYIRGIEYEQGYFPGGQKY</sequence>
<evidence type="ECO:0000256" key="4">
    <source>
        <dbReference type="ARBA" id="ARBA00023317"/>
    </source>
</evidence>
<organism evidence="7 8">
    <name type="scientific">Ichthyophthirius multifiliis</name>
    <name type="common">White spot disease agent</name>
    <name type="synonym">Ich</name>
    <dbReference type="NCBI Taxonomy" id="5932"/>
    <lineage>
        <taxon>Eukaryota</taxon>
        <taxon>Sar</taxon>
        <taxon>Alveolata</taxon>
        <taxon>Ciliophora</taxon>
        <taxon>Intramacronucleata</taxon>
        <taxon>Oligohymenophorea</taxon>
        <taxon>Hymenostomatida</taxon>
        <taxon>Ophryoglenina</taxon>
        <taxon>Ichthyophthirius</taxon>
    </lineage>
</organism>
<evidence type="ECO:0000256" key="5">
    <source>
        <dbReference type="RuleBase" id="RU361139"/>
    </source>
</evidence>
<dbReference type="GO" id="GO:0004739">
    <property type="term" value="F:pyruvate dehydrogenase (acetyl-transferring) activity"/>
    <property type="evidence" value="ECO:0007669"/>
    <property type="project" value="UniProtKB-UniRule"/>
</dbReference>
<dbReference type="STRING" id="857967.G0QU54"/>
<evidence type="ECO:0000256" key="1">
    <source>
        <dbReference type="ARBA" id="ARBA00001964"/>
    </source>
</evidence>
<evidence type="ECO:0000256" key="3">
    <source>
        <dbReference type="ARBA" id="ARBA00023052"/>
    </source>
</evidence>
<dbReference type="CDD" id="cd02000">
    <property type="entry name" value="TPP_E1_PDC_ADC_BCADC"/>
    <property type="match status" value="1"/>
</dbReference>
<dbReference type="SUPFAM" id="SSF52518">
    <property type="entry name" value="Thiamin diphosphate-binding fold (THDP-binding)"/>
    <property type="match status" value="1"/>
</dbReference>
<evidence type="ECO:0000259" key="6">
    <source>
        <dbReference type="Pfam" id="PF00676"/>
    </source>
</evidence>
<evidence type="ECO:0000256" key="2">
    <source>
        <dbReference type="ARBA" id="ARBA00023002"/>
    </source>
</evidence>
<dbReference type="Pfam" id="PF00676">
    <property type="entry name" value="E1_dh"/>
    <property type="match status" value="1"/>
</dbReference>
<dbReference type="OMA" id="LGYEMPC"/>
<dbReference type="GeneID" id="14907386"/>
<dbReference type="PANTHER" id="PTHR11516">
    <property type="entry name" value="PYRUVATE DEHYDROGENASE E1 COMPONENT, ALPHA SUBUNIT BACTERIAL AND ORGANELLAR"/>
    <property type="match status" value="1"/>
</dbReference>
<dbReference type="NCBIfam" id="TIGR03182">
    <property type="entry name" value="PDH_E1_alph_y"/>
    <property type="match status" value="1"/>
</dbReference>
<keyword evidence="2 5" id="KW-0560">Oxidoreductase</keyword>
<dbReference type="InterPro" id="IPR050642">
    <property type="entry name" value="PDH_E1_Alpha_Subunit"/>
</dbReference>
<dbReference type="InParanoid" id="G0QU54"/>
<dbReference type="OrthoDB" id="10256198at2759"/>
<dbReference type="PANTHER" id="PTHR11516:SF60">
    <property type="entry name" value="PYRUVATE DEHYDROGENASE E1 COMPONENT SUBUNIT ALPHA"/>
    <property type="match status" value="1"/>
</dbReference>
<keyword evidence="8" id="KW-1185">Reference proteome</keyword>